<proteinExistence type="predicted"/>
<evidence type="ECO:0000313" key="4">
    <source>
        <dbReference type="Proteomes" id="UP000268285"/>
    </source>
</evidence>
<dbReference type="AlphaFoldDB" id="A0A498QZD4"/>
<dbReference type="EMBL" id="UPHU01000001">
    <property type="protein sequence ID" value="VBA54938.1"/>
    <property type="molecule type" value="Genomic_DNA"/>
</dbReference>
<reference evidence="3 4" key="1">
    <citation type="submission" date="2018-09" db="EMBL/GenBank/DDBJ databases">
        <authorList>
            <person name="Tagini F."/>
        </authorList>
    </citation>
    <scope>NUCLEOTIDE SEQUENCE [LARGE SCALE GENOMIC DNA]</scope>
    <source>
        <strain evidence="3 4">MK142</strain>
    </source>
</reference>
<dbReference type="RefSeq" id="WP_167480216.1">
    <property type="nucleotide sequence ID" value="NZ_UPHU01000001.1"/>
</dbReference>
<gene>
    <name evidence="3" type="ORF">LAUMK142_04878</name>
</gene>
<organism evidence="3 4">
    <name type="scientific">Mycobacterium pseudokansasii</name>
    <dbReference type="NCBI Taxonomy" id="2341080"/>
    <lineage>
        <taxon>Bacteria</taxon>
        <taxon>Bacillati</taxon>
        <taxon>Actinomycetota</taxon>
        <taxon>Actinomycetes</taxon>
        <taxon>Mycobacteriales</taxon>
        <taxon>Mycobacteriaceae</taxon>
        <taxon>Mycobacterium</taxon>
    </lineage>
</organism>
<protein>
    <recommendedName>
        <fullName evidence="2">Immunity protein 52 domain-containing protein</fullName>
    </recommendedName>
</protein>
<feature type="domain" description="Immunity protein 52" evidence="2">
    <location>
        <begin position="6"/>
        <end position="227"/>
    </location>
</feature>
<evidence type="ECO:0000259" key="2">
    <source>
        <dbReference type="Pfam" id="PF15579"/>
    </source>
</evidence>
<sequence>MPGADVGVYWGPRAESVDESAYRIARLVTTLAALDPVLSGWRDGGPSKREALAQPLVTNDHADLVERLLAGRNRRPDNNEVIEAYGYAAHWWNGGSDDSRPAAKLSIRIAGTSAIGLNNAMLDLPDQESAPRLYRPETAHQIIQTLLDVFGPEWGVWTNNDLRNKQKEPNRPTKDGRGYVLGKLVGHPAGWANFLSDSDSVKFDMALLPAGATVERLGTGTLVLLGQDPANPPLRDVLQVRRAMGYEVPTQQTESSEDLDAASAGPAAAPLAPGASVSPTDRGQSDPRSGIETRGVGDPASNTDARRSDAQRGTTAHD</sequence>
<accession>A0A498QZD4</accession>
<evidence type="ECO:0000313" key="3">
    <source>
        <dbReference type="EMBL" id="VBA54938.1"/>
    </source>
</evidence>
<feature type="compositionally biased region" description="Basic and acidic residues" evidence="1">
    <location>
        <begin position="304"/>
        <end position="318"/>
    </location>
</feature>
<evidence type="ECO:0000256" key="1">
    <source>
        <dbReference type="SAM" id="MobiDB-lite"/>
    </source>
</evidence>
<name>A0A498QZD4_9MYCO</name>
<keyword evidence="4" id="KW-1185">Reference proteome</keyword>
<feature type="compositionally biased region" description="Low complexity" evidence="1">
    <location>
        <begin position="261"/>
        <end position="276"/>
    </location>
</feature>
<dbReference type="Proteomes" id="UP000268285">
    <property type="component" value="Unassembled WGS sequence"/>
</dbReference>
<feature type="region of interest" description="Disordered" evidence="1">
    <location>
        <begin position="248"/>
        <end position="318"/>
    </location>
</feature>
<dbReference type="Pfam" id="PF15579">
    <property type="entry name" value="Imm52"/>
    <property type="match status" value="1"/>
</dbReference>
<dbReference type="InterPro" id="IPR028969">
    <property type="entry name" value="Imm52"/>
</dbReference>